<evidence type="ECO:0008006" key="4">
    <source>
        <dbReference type="Google" id="ProtNLM"/>
    </source>
</evidence>
<feature type="transmembrane region" description="Helical" evidence="1">
    <location>
        <begin position="63"/>
        <end position="84"/>
    </location>
</feature>
<keyword evidence="1" id="KW-0812">Transmembrane</keyword>
<feature type="transmembrane region" description="Helical" evidence="1">
    <location>
        <begin position="6"/>
        <end position="24"/>
    </location>
</feature>
<dbReference type="Pfam" id="PF13630">
    <property type="entry name" value="SdpI"/>
    <property type="match status" value="1"/>
</dbReference>
<dbReference type="RefSeq" id="WP_075249767.1">
    <property type="nucleotide sequence ID" value="NZ_MSGO01000038.1"/>
</dbReference>
<dbReference type="InterPro" id="IPR025962">
    <property type="entry name" value="SdpI/YhfL"/>
</dbReference>
<comment type="caution">
    <text evidence="2">The sequence shown here is derived from an EMBL/GenBank/DDBJ whole genome shotgun (WGS) entry which is preliminary data.</text>
</comment>
<evidence type="ECO:0000313" key="2">
    <source>
        <dbReference type="EMBL" id="OLL14298.1"/>
    </source>
</evidence>
<reference evidence="2 3" key="1">
    <citation type="submission" date="2016-12" db="EMBL/GenBank/DDBJ databases">
        <title>Genomic comparison of strains in the 'Actinomyces naeslundii' group.</title>
        <authorList>
            <person name="Mughal S.R."/>
            <person name="Do T."/>
            <person name="Gilbert S.C."/>
            <person name="Witherden E.A."/>
            <person name="Didelot X."/>
            <person name="Beighton D."/>
        </authorList>
    </citation>
    <scope>NUCLEOTIDE SEQUENCE [LARGE SCALE GENOMIC DNA]</scope>
    <source>
        <strain evidence="2 3">S64C</strain>
    </source>
</reference>
<keyword evidence="1" id="KW-1133">Transmembrane helix</keyword>
<dbReference type="Proteomes" id="UP000185736">
    <property type="component" value="Unassembled WGS sequence"/>
</dbReference>
<accession>A0A1Q8HZK8</accession>
<gene>
    <name evidence="2" type="ORF">BKH32_09340</name>
</gene>
<dbReference type="EMBL" id="MSGO01000038">
    <property type="protein sequence ID" value="OLL14298.1"/>
    <property type="molecule type" value="Genomic_DNA"/>
</dbReference>
<protein>
    <recommendedName>
        <fullName evidence="4">SdpI family protein</fullName>
    </recommendedName>
</protein>
<name>A0A1Q8HZK8_9ACTO</name>
<proteinExistence type="predicted"/>
<evidence type="ECO:0000313" key="3">
    <source>
        <dbReference type="Proteomes" id="UP000185736"/>
    </source>
</evidence>
<feature type="transmembrane region" description="Helical" evidence="1">
    <location>
        <begin position="90"/>
        <end position="110"/>
    </location>
</feature>
<dbReference type="AlphaFoldDB" id="A0A1Q8HZK8"/>
<organism evidence="2 3">
    <name type="scientific">Actinomyces oris</name>
    <dbReference type="NCBI Taxonomy" id="544580"/>
    <lineage>
        <taxon>Bacteria</taxon>
        <taxon>Bacillati</taxon>
        <taxon>Actinomycetota</taxon>
        <taxon>Actinomycetes</taxon>
        <taxon>Actinomycetales</taxon>
        <taxon>Actinomycetaceae</taxon>
        <taxon>Actinomyces</taxon>
    </lineage>
</organism>
<sequence length="123" mass="13238">MVETAFSVLMSLILSMTGILLVVLGRRMAQRRLPPSSWAGVRYEIALRSEENWYTMQARCATATMGLGVVLLDSAVLFAIQAALPATISILIPLVLTLVQTVAGIAFLHVQAHRCAVALTQSA</sequence>
<evidence type="ECO:0000256" key="1">
    <source>
        <dbReference type="SAM" id="Phobius"/>
    </source>
</evidence>
<keyword evidence="1" id="KW-0472">Membrane</keyword>